<evidence type="ECO:0000313" key="1">
    <source>
        <dbReference type="EMBL" id="MFB9952028.1"/>
    </source>
</evidence>
<dbReference type="RefSeq" id="WP_377264845.1">
    <property type="nucleotide sequence ID" value="NZ_JBHMAA010000032.1"/>
</dbReference>
<gene>
    <name evidence="1" type="ORF">ACFFP0_24530</name>
</gene>
<sequence length="219" mass="22322">MVATAIIGSAVVGAGASMAGASKQAGATKKASDSQMAMYQQTREDLLPYNEGGQSALKTLQNRLTELTSPVVMDQETLEKTPGYQFNLQQGLKSTQNSAAARGLGNSGAALKGAASYATGLADSTYQNQFNNAVTNQTNAYNRLMGLVQSGQNAAAQTGAYGTQTAQSIGQNTIAGGTATAAGYTGAANALTNGVGNYLQYNALRGGMYGYPSSPGGLY</sequence>
<keyword evidence="2" id="KW-1185">Reference proteome</keyword>
<organism evidence="1 2">
    <name type="scientific">Rhizobium puerariae</name>
    <dbReference type="NCBI Taxonomy" id="1585791"/>
    <lineage>
        <taxon>Bacteria</taxon>
        <taxon>Pseudomonadati</taxon>
        <taxon>Pseudomonadota</taxon>
        <taxon>Alphaproteobacteria</taxon>
        <taxon>Hyphomicrobiales</taxon>
        <taxon>Rhizobiaceae</taxon>
        <taxon>Rhizobium/Agrobacterium group</taxon>
        <taxon>Rhizobium</taxon>
    </lineage>
</organism>
<protein>
    <submittedName>
        <fullName evidence="1">DNA transfer protein p32</fullName>
    </submittedName>
</protein>
<name>A0ABV6ARU0_9HYPH</name>
<evidence type="ECO:0000313" key="2">
    <source>
        <dbReference type="Proteomes" id="UP001589692"/>
    </source>
</evidence>
<accession>A0ABV6ARU0</accession>
<reference evidence="1 2" key="1">
    <citation type="submission" date="2024-09" db="EMBL/GenBank/DDBJ databases">
        <authorList>
            <person name="Sun Q."/>
            <person name="Mori K."/>
        </authorList>
    </citation>
    <scope>NUCLEOTIDE SEQUENCE [LARGE SCALE GENOMIC DNA]</scope>
    <source>
        <strain evidence="1 2">TBRC 4938</strain>
    </source>
</reference>
<dbReference type="EMBL" id="JBHMAA010000032">
    <property type="protein sequence ID" value="MFB9952028.1"/>
    <property type="molecule type" value="Genomic_DNA"/>
</dbReference>
<comment type="caution">
    <text evidence="1">The sequence shown here is derived from an EMBL/GenBank/DDBJ whole genome shotgun (WGS) entry which is preliminary data.</text>
</comment>
<proteinExistence type="predicted"/>
<dbReference type="Proteomes" id="UP001589692">
    <property type="component" value="Unassembled WGS sequence"/>
</dbReference>